<dbReference type="PANTHER" id="PTHR48050:SF13">
    <property type="entry name" value="STEROL 3-BETA-GLUCOSYLTRANSFERASE UGT80A2"/>
    <property type="match status" value="1"/>
</dbReference>
<evidence type="ECO:0000313" key="3">
    <source>
        <dbReference type="EMBL" id="MBP1474532.1"/>
    </source>
</evidence>
<dbReference type="GO" id="GO:0016757">
    <property type="term" value="F:glycosyltransferase activity"/>
    <property type="evidence" value="ECO:0007669"/>
    <property type="project" value="UniProtKB-KW"/>
</dbReference>
<dbReference type="InterPro" id="IPR002213">
    <property type="entry name" value="UDP_glucos_trans"/>
</dbReference>
<comment type="caution">
    <text evidence="3">The sequence shown here is derived from an EMBL/GenBank/DDBJ whole genome shotgun (WGS) entry which is preliminary data.</text>
</comment>
<dbReference type="EMBL" id="JAGJRS010000018">
    <property type="protein sequence ID" value="MBP1474532.1"/>
    <property type="molecule type" value="Genomic_DNA"/>
</dbReference>
<name>A0ABS4DNA7_9GAMM</name>
<dbReference type="Proteomes" id="UP000823790">
    <property type="component" value="Unassembled WGS sequence"/>
</dbReference>
<dbReference type="InterPro" id="IPR010610">
    <property type="entry name" value="EryCIII-like_C"/>
</dbReference>
<organism evidence="3 4">
    <name type="scientific">Frateuria flava</name>
    <dbReference type="NCBI Taxonomy" id="2821489"/>
    <lineage>
        <taxon>Bacteria</taxon>
        <taxon>Pseudomonadati</taxon>
        <taxon>Pseudomonadota</taxon>
        <taxon>Gammaproteobacteria</taxon>
        <taxon>Lysobacterales</taxon>
        <taxon>Rhodanobacteraceae</taxon>
        <taxon>Frateuria</taxon>
    </lineage>
</organism>
<keyword evidence="4" id="KW-1185">Reference proteome</keyword>
<dbReference type="RefSeq" id="WP_209619472.1">
    <property type="nucleotide sequence ID" value="NZ_JAGJRS010000018.1"/>
</dbReference>
<feature type="domain" description="Glycosyltransferase family 28 N-terminal" evidence="1">
    <location>
        <begin position="13"/>
        <end position="128"/>
    </location>
</feature>
<feature type="domain" description="Erythromycin biosynthesis protein CIII-like C-terminal" evidence="2">
    <location>
        <begin position="293"/>
        <end position="419"/>
    </location>
</feature>
<accession>A0ABS4DNA7</accession>
<keyword evidence="3" id="KW-0808">Transferase</keyword>
<evidence type="ECO:0000313" key="4">
    <source>
        <dbReference type="Proteomes" id="UP000823790"/>
    </source>
</evidence>
<dbReference type="SUPFAM" id="SSF53756">
    <property type="entry name" value="UDP-Glycosyltransferase/glycogen phosphorylase"/>
    <property type="match status" value="1"/>
</dbReference>
<keyword evidence="3" id="KW-0328">Glycosyltransferase</keyword>
<dbReference type="Pfam" id="PF06722">
    <property type="entry name" value="EryCIII-like_C"/>
    <property type="match status" value="1"/>
</dbReference>
<dbReference type="InterPro" id="IPR004276">
    <property type="entry name" value="GlycoTrans_28_N"/>
</dbReference>
<gene>
    <name evidence="3" type="ORF">J7I44_09470</name>
</gene>
<dbReference type="Gene3D" id="3.40.50.2000">
    <property type="entry name" value="Glycogen Phosphorylase B"/>
    <property type="match status" value="2"/>
</dbReference>
<proteinExistence type="predicted"/>
<evidence type="ECO:0000259" key="1">
    <source>
        <dbReference type="Pfam" id="PF03033"/>
    </source>
</evidence>
<evidence type="ECO:0000259" key="2">
    <source>
        <dbReference type="Pfam" id="PF06722"/>
    </source>
</evidence>
<dbReference type="InterPro" id="IPR050426">
    <property type="entry name" value="Glycosyltransferase_28"/>
</dbReference>
<reference evidence="3 4" key="1">
    <citation type="submission" date="2021-04" db="EMBL/GenBank/DDBJ databases">
        <authorList>
            <person name="Huq M.A."/>
        </authorList>
    </citation>
    <scope>NUCLEOTIDE SEQUENCE [LARGE SCALE GENOMIC DNA]</scope>
    <source>
        <strain evidence="3 4">MAH-13</strain>
    </source>
</reference>
<dbReference type="EC" id="2.4.-.-" evidence="3"/>
<sequence length="440" mass="47262">MQLHAPHPHRPRIVLATFGTYGDLHPFLALALALRERGADPVLAAGEVFRAKVEAEGIGFHPMRPDVEAVADRLALTPRQLARAVASRPQFLLQRILLPALRDAYDDAMVAMRGADLVVTHSVAYGARLAAEKRGLLRVGIVLQPMLFASASDPPVIADMPRLSRWIYRLGPAWTRAFLALGRRIARRWAQPIDAFRREVGLPPATAHPLFEGQFTGIGTIGLYSPLLEPPGTEHPPNTTIAGFAFYDSEHGGPSTLSPALQAFLDGGAPPVVFTQGTSAVHDADDFVHESLAAIDRLGMRAVLVLDEERVRRWSPHATATIHVTGYAPYSALFPRAAINVHHGGIGTTAQALRAGRPQLVTPYLVDQPDNAARVVRLGVGRALSRRAWRSANVAAALRALMDQPGYRQAAARVGSQVAQEEGARVAAGAILSMLGQAAG</sequence>
<dbReference type="CDD" id="cd03784">
    <property type="entry name" value="GT1_Gtf-like"/>
    <property type="match status" value="1"/>
</dbReference>
<dbReference type="Pfam" id="PF03033">
    <property type="entry name" value="Glyco_transf_28"/>
    <property type="match status" value="1"/>
</dbReference>
<dbReference type="PANTHER" id="PTHR48050">
    <property type="entry name" value="STEROL 3-BETA-GLUCOSYLTRANSFERASE"/>
    <property type="match status" value="1"/>
</dbReference>
<protein>
    <submittedName>
        <fullName evidence="3">Glycosyltransferase</fullName>
        <ecNumber evidence="3">2.4.-.-</ecNumber>
    </submittedName>
</protein>